<sequence length="330" mass="35952">MKNRLLAALLLTTVSSVFSQTSSPQAVIAEKQLRSYASVKGTAGAQERLEQIDVNNLSATNTNVTTLRTALSGKTLAGEKVVLIRTLGRLYNPKNTSGMNNEILGDLKKLTTSNDQDIARAAVFSVSRLETNQDILDILARSRKNGILDKDAYSGELAHSLRFAEKSKQKEVIQILASEKSEYGVDVLAMNAVGHGYMEKISPEALVALRNFLAANEPNFPKPIGFFGFGDVIRYTNWLNAYALASEKIEPAKLYSATVLKMLNSSQTDPRKVVAFLGSDEGKKLMKSLGKNSELDKAVERAQTYIDSFPGNSILIGFGKNINDSIVGLK</sequence>
<evidence type="ECO:0008006" key="4">
    <source>
        <dbReference type="Google" id="ProtNLM"/>
    </source>
</evidence>
<proteinExistence type="predicted"/>
<evidence type="ECO:0000256" key="1">
    <source>
        <dbReference type="SAM" id="SignalP"/>
    </source>
</evidence>
<comment type="caution">
    <text evidence="2">The sequence shown here is derived from an EMBL/GenBank/DDBJ whole genome shotgun (WGS) entry which is preliminary data.</text>
</comment>
<reference evidence="2 3" key="1">
    <citation type="submission" date="2019-10" db="EMBL/GenBank/DDBJ databases">
        <title>Taxonomy of Antarctic Massilia spp.: description of Massilia rubra sp. nov., Massilia aquatica sp. nov., Massilia mucilaginosa sp. nov., Massilia frigida sp. nov. isolated from streams, lakes and regoliths.</title>
        <authorList>
            <person name="Holochova P."/>
            <person name="Sedlacek I."/>
            <person name="Kralova S."/>
            <person name="Maslanova I."/>
            <person name="Busse H.-J."/>
            <person name="Stankova E."/>
            <person name="Vrbovska V."/>
            <person name="Kovarovic V."/>
            <person name="Bartak M."/>
            <person name="Svec P."/>
            <person name="Pantucek R."/>
        </authorList>
    </citation>
    <scope>NUCLEOTIDE SEQUENCE [LARGE SCALE GENOMIC DNA]</scope>
    <source>
        <strain evidence="2 3">CCM 8695</strain>
    </source>
</reference>
<organism evidence="2 3">
    <name type="scientific">Massilia frigida</name>
    <dbReference type="NCBI Taxonomy" id="2609281"/>
    <lineage>
        <taxon>Bacteria</taxon>
        <taxon>Pseudomonadati</taxon>
        <taxon>Pseudomonadota</taxon>
        <taxon>Betaproteobacteria</taxon>
        <taxon>Burkholderiales</taxon>
        <taxon>Oxalobacteraceae</taxon>
        <taxon>Telluria group</taxon>
        <taxon>Massilia</taxon>
    </lineage>
</organism>
<dbReference type="Proteomes" id="UP000621455">
    <property type="component" value="Unassembled WGS sequence"/>
</dbReference>
<evidence type="ECO:0000313" key="3">
    <source>
        <dbReference type="Proteomes" id="UP000621455"/>
    </source>
</evidence>
<name>A0ABX0MZN9_9BURK</name>
<keyword evidence="1" id="KW-0732">Signal</keyword>
<protein>
    <recommendedName>
        <fullName evidence="4">HEAT repeat domain-containing protein</fullName>
    </recommendedName>
</protein>
<feature type="chain" id="PRO_5047307856" description="HEAT repeat domain-containing protein" evidence="1">
    <location>
        <begin position="20"/>
        <end position="330"/>
    </location>
</feature>
<dbReference type="RefSeq" id="WP_167085275.1">
    <property type="nucleotide sequence ID" value="NZ_WHJG01000003.1"/>
</dbReference>
<evidence type="ECO:0000313" key="2">
    <source>
        <dbReference type="EMBL" id="NHZ78459.1"/>
    </source>
</evidence>
<dbReference type="EMBL" id="WHJG01000003">
    <property type="protein sequence ID" value="NHZ78459.1"/>
    <property type="molecule type" value="Genomic_DNA"/>
</dbReference>
<gene>
    <name evidence="2" type="ORF">F2P44_04045</name>
</gene>
<accession>A0ABX0MZN9</accession>
<keyword evidence="3" id="KW-1185">Reference proteome</keyword>
<feature type="signal peptide" evidence="1">
    <location>
        <begin position="1"/>
        <end position="19"/>
    </location>
</feature>